<dbReference type="InterPro" id="IPR012340">
    <property type="entry name" value="NA-bd_OB-fold"/>
</dbReference>
<gene>
    <name evidence="6" type="primary">ruvA</name>
    <name evidence="8" type="ORF">HMPREF9194_01208</name>
</gene>
<dbReference type="GO" id="GO:0005524">
    <property type="term" value="F:ATP binding"/>
    <property type="evidence" value="ECO:0007669"/>
    <property type="project" value="InterPro"/>
</dbReference>
<dbReference type="GO" id="GO:0009379">
    <property type="term" value="C:Holliday junction helicase complex"/>
    <property type="evidence" value="ECO:0007669"/>
    <property type="project" value="InterPro"/>
</dbReference>
<dbReference type="InterPro" id="IPR013849">
    <property type="entry name" value="DNA_helicase_Holl-junc_RuvA_I"/>
</dbReference>
<evidence type="ECO:0000313" key="9">
    <source>
        <dbReference type="Proteomes" id="UP000014541"/>
    </source>
</evidence>
<dbReference type="GO" id="GO:0005737">
    <property type="term" value="C:cytoplasm"/>
    <property type="evidence" value="ECO:0007669"/>
    <property type="project" value="UniProtKB-SubCell"/>
</dbReference>
<keyword evidence="8" id="KW-0378">Hydrolase</keyword>
<dbReference type="HOGENOM" id="CLU_087936_2_0_12"/>
<dbReference type="Gene3D" id="1.10.150.20">
    <property type="entry name" value="5' to 3' exonuclease, C-terminal subdomain"/>
    <property type="match status" value="1"/>
</dbReference>
<dbReference type="Proteomes" id="UP000014541">
    <property type="component" value="Unassembled WGS sequence"/>
</dbReference>
<keyword evidence="4 6" id="KW-0233">DNA recombination</keyword>
<evidence type="ECO:0000256" key="4">
    <source>
        <dbReference type="ARBA" id="ARBA00023172"/>
    </source>
</evidence>
<dbReference type="OrthoDB" id="5293449at2"/>
<dbReference type="HAMAP" id="MF_00031">
    <property type="entry name" value="DNA_HJ_migration_RuvA"/>
    <property type="match status" value="1"/>
</dbReference>
<dbReference type="SUPFAM" id="SSF46929">
    <property type="entry name" value="DNA helicase RuvA subunit, C-terminal domain"/>
    <property type="match status" value="1"/>
</dbReference>
<accession>S3JY13</accession>
<dbReference type="eggNOG" id="COG0632">
    <property type="taxonomic scope" value="Bacteria"/>
</dbReference>
<dbReference type="GO" id="GO:0048476">
    <property type="term" value="C:Holliday junction resolvase complex"/>
    <property type="evidence" value="ECO:0007669"/>
    <property type="project" value="UniProtKB-UniRule"/>
</dbReference>
<keyword evidence="2 6" id="KW-0227">DNA damage</keyword>
<evidence type="ECO:0000313" key="8">
    <source>
        <dbReference type="EMBL" id="EPF30883.1"/>
    </source>
</evidence>
<dbReference type="AlphaFoldDB" id="S3JY13"/>
<keyword evidence="8" id="KW-0067">ATP-binding</keyword>
<keyword evidence="8" id="KW-0347">Helicase</keyword>
<evidence type="ECO:0000256" key="6">
    <source>
        <dbReference type="HAMAP-Rule" id="MF_00031"/>
    </source>
</evidence>
<dbReference type="GO" id="GO:0006310">
    <property type="term" value="P:DNA recombination"/>
    <property type="evidence" value="ECO:0007669"/>
    <property type="project" value="UniProtKB-UniRule"/>
</dbReference>
<comment type="domain">
    <text evidence="6">Has three domains with a flexible linker between the domains II and III and assumes an 'L' shape. Domain III is highly mobile and contacts RuvB.</text>
</comment>
<dbReference type="Gene3D" id="2.40.50.140">
    <property type="entry name" value="Nucleic acid-binding proteins"/>
    <property type="match status" value="1"/>
</dbReference>
<protein>
    <recommendedName>
        <fullName evidence="6">Holliday junction branch migration complex subunit RuvA</fullName>
    </recommendedName>
</protein>
<dbReference type="GO" id="GO:0006281">
    <property type="term" value="P:DNA repair"/>
    <property type="evidence" value="ECO:0007669"/>
    <property type="project" value="UniProtKB-UniRule"/>
</dbReference>
<dbReference type="SUPFAM" id="SSF50249">
    <property type="entry name" value="Nucleic acid-binding proteins"/>
    <property type="match status" value="1"/>
</dbReference>
<dbReference type="InterPro" id="IPR003583">
    <property type="entry name" value="Hlx-hairpin-Hlx_DNA-bd_motif"/>
</dbReference>
<dbReference type="InterPro" id="IPR000085">
    <property type="entry name" value="RuvA"/>
</dbReference>
<comment type="caution">
    <text evidence="8">The sequence shown here is derived from an EMBL/GenBank/DDBJ whole genome shotgun (WGS) entry which is preliminary data.</text>
</comment>
<evidence type="ECO:0000259" key="7">
    <source>
        <dbReference type="SMART" id="SM00278"/>
    </source>
</evidence>
<keyword evidence="3 6" id="KW-0238">DNA-binding</keyword>
<comment type="subcellular location">
    <subcellularLocation>
        <location evidence="6">Cytoplasm</location>
    </subcellularLocation>
</comment>
<comment type="similarity">
    <text evidence="6">Belongs to the RuvA family.</text>
</comment>
<keyword evidence="9" id="KW-1185">Reference proteome</keyword>
<feature type="region of interest" description="Domain I" evidence="6">
    <location>
        <begin position="1"/>
        <end position="64"/>
    </location>
</feature>
<dbReference type="SMART" id="SM00278">
    <property type="entry name" value="HhH1"/>
    <property type="match status" value="2"/>
</dbReference>
<evidence type="ECO:0000256" key="1">
    <source>
        <dbReference type="ARBA" id="ARBA00022490"/>
    </source>
</evidence>
<feature type="domain" description="Helix-hairpin-helix DNA-binding motif class 1" evidence="7">
    <location>
        <begin position="108"/>
        <end position="127"/>
    </location>
</feature>
<dbReference type="Pfam" id="PF01330">
    <property type="entry name" value="RuvA_N"/>
    <property type="match status" value="1"/>
</dbReference>
<keyword evidence="5 6" id="KW-0234">DNA repair</keyword>
<dbReference type="GO" id="GO:0009378">
    <property type="term" value="F:four-way junction helicase activity"/>
    <property type="evidence" value="ECO:0007669"/>
    <property type="project" value="InterPro"/>
</dbReference>
<comment type="caution">
    <text evidence="6">Lacks conserved residue(s) required for the propagation of feature annotation.</text>
</comment>
<dbReference type="InterPro" id="IPR036267">
    <property type="entry name" value="RuvA_C_sf"/>
</dbReference>
<dbReference type="EMBL" id="ATFF01000006">
    <property type="protein sequence ID" value="EPF30883.1"/>
    <property type="molecule type" value="Genomic_DNA"/>
</dbReference>
<organism evidence="8 9">
    <name type="scientific">Treponema maltophilum ATCC 51939</name>
    <dbReference type="NCBI Taxonomy" id="1125699"/>
    <lineage>
        <taxon>Bacteria</taxon>
        <taxon>Pseudomonadati</taxon>
        <taxon>Spirochaetota</taxon>
        <taxon>Spirochaetia</taxon>
        <taxon>Spirochaetales</taxon>
        <taxon>Treponemataceae</taxon>
        <taxon>Treponema</taxon>
    </lineage>
</organism>
<evidence type="ECO:0000256" key="2">
    <source>
        <dbReference type="ARBA" id="ARBA00022763"/>
    </source>
</evidence>
<name>S3JY13_TREMA</name>
<dbReference type="RefSeq" id="WP_016525494.1">
    <property type="nucleotide sequence ID" value="NZ_KE332518.1"/>
</dbReference>
<dbReference type="InterPro" id="IPR010994">
    <property type="entry name" value="RuvA_2-like"/>
</dbReference>
<dbReference type="Pfam" id="PF14520">
    <property type="entry name" value="HHH_5"/>
    <property type="match status" value="1"/>
</dbReference>
<dbReference type="CDD" id="cd14332">
    <property type="entry name" value="UBA_RuvA_C"/>
    <property type="match status" value="1"/>
</dbReference>
<sequence>MFNSITGIITYKFSQTLCIQNHGLEWELTVPLTTLDALPPAGEEAKVYTWLYHREDSMKLFGFATVNERAVFLDLMKVEGVGAKAAVRILSSISASELAAVLDSEDMARLEKIPGVGKKTAQKMMLTLKGKLNLEESSADTKSRVRDAAYSPWADVISALVNMGYEKAECERTVEKLLESFSSDADFAAKNKAAREELLFRRAIVELA</sequence>
<comment type="function">
    <text evidence="6">The RuvA-RuvB-RuvC complex processes Holliday junction (HJ) DNA during genetic recombination and DNA repair, while the RuvA-RuvB complex plays an important role in the rescue of blocked DNA replication forks via replication fork reversal (RFR). RuvA specifically binds to HJ cruciform DNA, conferring on it an open structure. The RuvB hexamer acts as an ATP-dependent pump, pulling dsDNA into and through the RuvAB complex. HJ branch migration allows RuvC to scan DNA until it finds its consensus sequence, where it cleaves and resolves the cruciform DNA.</text>
</comment>
<feature type="domain" description="Helix-hairpin-helix DNA-binding motif class 1" evidence="7">
    <location>
        <begin position="73"/>
        <end position="92"/>
    </location>
</feature>
<proteinExistence type="inferred from homology"/>
<comment type="subunit">
    <text evidence="6">Homotetramer. Forms an RuvA(8)-RuvB(12)-Holliday junction (HJ) complex. HJ DNA is sandwiched between 2 RuvA tetramers; dsDNA enters through RuvA and exits via RuvB. An RuvB hexamer assembles on each DNA strand where it exits the tetramer. Each RuvB hexamer is contacted by two RuvA subunits (via domain III) on 2 adjacent RuvB subunits; this complex drives branch migration. In the full resolvosome a probable DNA-RuvA(4)-RuvB(12)-RuvC(2) complex forms which resolves the HJ.</text>
</comment>
<dbReference type="GO" id="GO:0000400">
    <property type="term" value="F:four-way junction DNA binding"/>
    <property type="evidence" value="ECO:0007669"/>
    <property type="project" value="UniProtKB-UniRule"/>
</dbReference>
<dbReference type="SUPFAM" id="SSF47781">
    <property type="entry name" value="RuvA domain 2-like"/>
    <property type="match status" value="1"/>
</dbReference>
<dbReference type="STRING" id="1125699.HMPREF9194_01208"/>
<evidence type="ECO:0000256" key="3">
    <source>
        <dbReference type="ARBA" id="ARBA00023125"/>
    </source>
</evidence>
<keyword evidence="1 6" id="KW-0963">Cytoplasm</keyword>
<feature type="region of interest" description="Domain III" evidence="6">
    <location>
        <begin position="149"/>
        <end position="208"/>
    </location>
</feature>
<evidence type="ECO:0000256" key="5">
    <source>
        <dbReference type="ARBA" id="ARBA00023204"/>
    </source>
</evidence>
<keyword evidence="8" id="KW-0547">Nucleotide-binding</keyword>
<reference evidence="8 9" key="1">
    <citation type="submission" date="2013-04" db="EMBL/GenBank/DDBJ databases">
        <title>The Genome Sequence of Treponema maltophilum ATCC 51939.</title>
        <authorList>
            <consortium name="The Broad Institute Genomics Platform"/>
            <person name="Earl A."/>
            <person name="Ward D."/>
            <person name="Feldgarden M."/>
            <person name="Gevers D."/>
            <person name="Leonetti C."/>
            <person name="Blanton J.M."/>
            <person name="Dewhirst F.E."/>
            <person name="Izard J."/>
            <person name="Walker B."/>
            <person name="Young S."/>
            <person name="Zeng Q."/>
            <person name="Gargeya S."/>
            <person name="Fitzgerald M."/>
            <person name="Haas B."/>
            <person name="Abouelleil A."/>
            <person name="Allen A.W."/>
            <person name="Alvarado L."/>
            <person name="Arachchi H.M."/>
            <person name="Berlin A.M."/>
            <person name="Chapman S.B."/>
            <person name="Gainer-Dewar J."/>
            <person name="Goldberg J."/>
            <person name="Griggs A."/>
            <person name="Gujja S."/>
            <person name="Hansen M."/>
            <person name="Howarth C."/>
            <person name="Imamovic A."/>
            <person name="Ireland A."/>
            <person name="Larimer J."/>
            <person name="McCowan C."/>
            <person name="Murphy C."/>
            <person name="Pearson M."/>
            <person name="Poon T.W."/>
            <person name="Priest M."/>
            <person name="Roberts A."/>
            <person name="Saif S."/>
            <person name="Shea T."/>
            <person name="Sisk P."/>
            <person name="Sykes S."/>
            <person name="Wortman J."/>
            <person name="Nusbaum C."/>
            <person name="Birren B."/>
        </authorList>
    </citation>
    <scope>NUCLEOTIDE SEQUENCE [LARGE SCALE GENOMIC DNA]</scope>
    <source>
        <strain evidence="8 9">ATCC 51939</strain>
    </source>
</reference>
<dbReference type="PATRIC" id="fig|1125699.3.peg.1229"/>
<dbReference type="InterPro" id="IPR011114">
    <property type="entry name" value="RuvA_C"/>
</dbReference>
<dbReference type="NCBIfam" id="TIGR00084">
    <property type="entry name" value="ruvA"/>
    <property type="match status" value="1"/>
</dbReference>